<dbReference type="Proteomes" id="UP000317778">
    <property type="component" value="Unassembled WGS sequence"/>
</dbReference>
<evidence type="ECO:0000256" key="8">
    <source>
        <dbReference type="RuleBase" id="RU003953"/>
    </source>
</evidence>
<organism evidence="10 11">
    <name type="scientific">candidate division TA06 bacterium B3_TA06</name>
    <dbReference type="NCBI Taxonomy" id="2012487"/>
    <lineage>
        <taxon>Bacteria</taxon>
        <taxon>Bacteria division TA06</taxon>
    </lineage>
</organism>
<dbReference type="EMBL" id="NJBO01000002">
    <property type="protein sequence ID" value="TKJ43896.1"/>
    <property type="molecule type" value="Genomic_DNA"/>
</dbReference>
<accession>A0A532V9P1</accession>
<dbReference type="InterPro" id="IPR050124">
    <property type="entry name" value="tRNA_CCA-adding_enzyme"/>
</dbReference>
<evidence type="ECO:0000256" key="7">
    <source>
        <dbReference type="ARBA" id="ARBA00022884"/>
    </source>
</evidence>
<dbReference type="GO" id="GO:0000166">
    <property type="term" value="F:nucleotide binding"/>
    <property type="evidence" value="ECO:0007669"/>
    <property type="project" value="UniProtKB-KW"/>
</dbReference>
<dbReference type="Gene3D" id="1.10.3090.10">
    <property type="entry name" value="cca-adding enzyme, domain 2"/>
    <property type="match status" value="1"/>
</dbReference>
<dbReference type="PANTHER" id="PTHR47545">
    <property type="entry name" value="MULTIFUNCTIONAL CCA PROTEIN"/>
    <property type="match status" value="1"/>
</dbReference>
<dbReference type="GO" id="GO:0016779">
    <property type="term" value="F:nucleotidyltransferase activity"/>
    <property type="evidence" value="ECO:0007669"/>
    <property type="project" value="UniProtKB-KW"/>
</dbReference>
<evidence type="ECO:0000256" key="4">
    <source>
        <dbReference type="ARBA" id="ARBA00022723"/>
    </source>
</evidence>
<dbReference type="InterPro" id="IPR006674">
    <property type="entry name" value="HD_domain"/>
</dbReference>
<keyword evidence="1 8" id="KW-0808">Transferase</keyword>
<evidence type="ECO:0000256" key="1">
    <source>
        <dbReference type="ARBA" id="ARBA00022679"/>
    </source>
</evidence>
<feature type="domain" description="HD/PDEase" evidence="9">
    <location>
        <begin position="229"/>
        <end position="387"/>
    </location>
</feature>
<dbReference type="InterPro" id="IPR003607">
    <property type="entry name" value="HD/PDEase_dom"/>
</dbReference>
<sequence>MRFKLSGLKPHTDILKQIAGLTGDKELYLVGGAVRDLFLERKTLDLDFAVQGSGMKFASRVARKMKGAFVTLSEEEDEARVVIRKELILDFRGFKRSIMDDLASRDFTINAMALPVKALLEGQDLSPIDPFGGINDIEKGLVCAVDPGSIKADPLRILRAYRFAAQLRFRIDSALEHEAESTSLEGVARERIAYELMLILGFPRVYPLINRMIVAGLMQQIFPFDEFWADYAVRSHSLAVLGTLERMLEERRFPPLIRERIEEIAADPHRTALLKLATLFHDVSKPETKVRTDNGRMHFYGHDTKGARKMRRTLQKELRFSRADAEYVEQVIARHMHLHLIATGPQLTERAMRRFSRMCADVASEVMLLDLADGFATAGRTRHLEYTIVKILELAIQDAKRAAFVPLVNGHDLIALGLEPGPIFKVILGELEELQWERKITTKEEGLAIVKERLKEGEYNLPDRGPTSSSQ</sequence>
<dbReference type="SUPFAM" id="SSF81301">
    <property type="entry name" value="Nucleotidyltransferase"/>
    <property type="match status" value="1"/>
</dbReference>
<protein>
    <recommendedName>
        <fullName evidence="9">HD/PDEase domain-containing protein</fullName>
    </recommendedName>
</protein>
<dbReference type="AlphaFoldDB" id="A0A532V9P1"/>
<keyword evidence="5" id="KW-0547">Nucleotide-binding</keyword>
<keyword evidence="3" id="KW-0548">Nucleotidyltransferase</keyword>
<evidence type="ECO:0000259" key="9">
    <source>
        <dbReference type="SMART" id="SM00471"/>
    </source>
</evidence>
<evidence type="ECO:0000256" key="6">
    <source>
        <dbReference type="ARBA" id="ARBA00022842"/>
    </source>
</evidence>
<name>A0A532V9P1_UNCT6</name>
<proteinExistence type="inferred from homology"/>
<keyword evidence="2" id="KW-0819">tRNA processing</keyword>
<keyword evidence="4" id="KW-0479">Metal-binding</keyword>
<dbReference type="GO" id="GO:0003723">
    <property type="term" value="F:RNA binding"/>
    <property type="evidence" value="ECO:0007669"/>
    <property type="project" value="UniProtKB-KW"/>
</dbReference>
<gene>
    <name evidence="10" type="ORF">CEE36_01910</name>
</gene>
<comment type="similarity">
    <text evidence="8">Belongs to the tRNA nucleotidyltransferase/poly(A) polymerase family.</text>
</comment>
<dbReference type="CDD" id="cd05398">
    <property type="entry name" value="NT_ClassII-CCAase"/>
    <property type="match status" value="1"/>
</dbReference>
<evidence type="ECO:0000313" key="11">
    <source>
        <dbReference type="Proteomes" id="UP000317778"/>
    </source>
</evidence>
<comment type="caution">
    <text evidence="10">The sequence shown here is derived from an EMBL/GenBank/DDBJ whole genome shotgun (WGS) entry which is preliminary data.</text>
</comment>
<dbReference type="InterPro" id="IPR043519">
    <property type="entry name" value="NT_sf"/>
</dbReference>
<evidence type="ECO:0000256" key="3">
    <source>
        <dbReference type="ARBA" id="ARBA00022695"/>
    </source>
</evidence>
<keyword evidence="7 8" id="KW-0694">RNA-binding</keyword>
<dbReference type="GO" id="GO:0046872">
    <property type="term" value="F:metal ion binding"/>
    <property type="evidence" value="ECO:0007669"/>
    <property type="project" value="UniProtKB-KW"/>
</dbReference>
<dbReference type="Pfam" id="PF01966">
    <property type="entry name" value="HD"/>
    <property type="match status" value="1"/>
</dbReference>
<dbReference type="GO" id="GO:0008033">
    <property type="term" value="P:tRNA processing"/>
    <property type="evidence" value="ECO:0007669"/>
    <property type="project" value="UniProtKB-KW"/>
</dbReference>
<evidence type="ECO:0000256" key="5">
    <source>
        <dbReference type="ARBA" id="ARBA00022741"/>
    </source>
</evidence>
<dbReference type="Pfam" id="PF01743">
    <property type="entry name" value="PolyA_pol"/>
    <property type="match status" value="2"/>
</dbReference>
<dbReference type="SUPFAM" id="SSF81891">
    <property type="entry name" value="Poly A polymerase C-terminal region-like"/>
    <property type="match status" value="1"/>
</dbReference>
<dbReference type="Gene3D" id="3.30.460.10">
    <property type="entry name" value="Beta Polymerase, domain 2"/>
    <property type="match status" value="1"/>
</dbReference>
<keyword evidence="6" id="KW-0460">Magnesium</keyword>
<dbReference type="SMART" id="SM00471">
    <property type="entry name" value="HDc"/>
    <property type="match status" value="1"/>
</dbReference>
<evidence type="ECO:0000313" key="10">
    <source>
        <dbReference type="EMBL" id="TKJ43896.1"/>
    </source>
</evidence>
<evidence type="ECO:0000256" key="2">
    <source>
        <dbReference type="ARBA" id="ARBA00022694"/>
    </source>
</evidence>
<dbReference type="InterPro" id="IPR002646">
    <property type="entry name" value="PolA_pol_head_dom"/>
</dbReference>
<reference evidence="10 11" key="1">
    <citation type="submission" date="2017-06" db="EMBL/GenBank/DDBJ databases">
        <title>Novel microbial phyla capable of carbon fixation and sulfur reduction in deep-sea sediments.</title>
        <authorList>
            <person name="Huang J."/>
            <person name="Baker B."/>
            <person name="Wang Y."/>
        </authorList>
    </citation>
    <scope>NUCLEOTIDE SEQUENCE [LARGE SCALE GENOMIC DNA]</scope>
    <source>
        <strain evidence="10">B3_TA06</strain>
    </source>
</reference>